<gene>
    <name evidence="2" type="ORF">SAMN04488518_11127</name>
</gene>
<evidence type="ECO:0000313" key="3">
    <source>
        <dbReference type="Proteomes" id="UP000199598"/>
    </source>
</evidence>
<feature type="transmembrane region" description="Helical" evidence="1">
    <location>
        <begin position="72"/>
        <end position="91"/>
    </location>
</feature>
<proteinExistence type="predicted"/>
<organism evidence="2 3">
    <name type="scientific">Pseudovibrio ascidiaceicola</name>
    <dbReference type="NCBI Taxonomy" id="285279"/>
    <lineage>
        <taxon>Bacteria</taxon>
        <taxon>Pseudomonadati</taxon>
        <taxon>Pseudomonadota</taxon>
        <taxon>Alphaproteobacteria</taxon>
        <taxon>Hyphomicrobiales</taxon>
        <taxon>Stappiaceae</taxon>
        <taxon>Pseudovibrio</taxon>
    </lineage>
</organism>
<protein>
    <submittedName>
        <fullName evidence="2">Uncharacterized protein</fullName>
    </submittedName>
</protein>
<dbReference type="EMBL" id="FOSK01000011">
    <property type="protein sequence ID" value="SFK89505.1"/>
    <property type="molecule type" value="Genomic_DNA"/>
</dbReference>
<name>A0A1I4D8Q6_9HYPH</name>
<sequence length="134" mass="15950">MVFGWIFRRLFFYRLLTLFRMWGLYLSLLLWARKGLYWGLFAGVLMTVLTIFYAIGIYWFTGWVFVQSGGYVLAEVACWSLWVPLVWMAALDTQLYMICLRTPNQKVLGNLLSTWAYEEKIRAHLNMVREKAER</sequence>
<keyword evidence="1" id="KW-1133">Transmembrane helix</keyword>
<evidence type="ECO:0000313" key="2">
    <source>
        <dbReference type="EMBL" id="SFK89505.1"/>
    </source>
</evidence>
<keyword evidence="1" id="KW-0812">Transmembrane</keyword>
<comment type="caution">
    <text evidence="2">The sequence shown here is derived from an EMBL/GenBank/DDBJ whole genome shotgun (WGS) entry which is preliminary data.</text>
</comment>
<feature type="transmembrane region" description="Helical" evidence="1">
    <location>
        <begin position="38"/>
        <end position="60"/>
    </location>
</feature>
<feature type="transmembrane region" description="Helical" evidence="1">
    <location>
        <begin position="12"/>
        <end position="31"/>
    </location>
</feature>
<accession>A0A1I4D8Q6</accession>
<keyword evidence="3" id="KW-1185">Reference proteome</keyword>
<reference evidence="2 3" key="1">
    <citation type="submission" date="2016-10" db="EMBL/GenBank/DDBJ databases">
        <authorList>
            <person name="Varghese N."/>
            <person name="Submissions S."/>
        </authorList>
    </citation>
    <scope>NUCLEOTIDE SEQUENCE [LARGE SCALE GENOMIC DNA]</scope>
    <source>
        <strain evidence="2 3">DSM 16392</strain>
    </source>
</reference>
<dbReference type="RefSeq" id="WP_093521935.1">
    <property type="nucleotide sequence ID" value="NZ_FOSK01000011.1"/>
</dbReference>
<keyword evidence="1" id="KW-0472">Membrane</keyword>
<evidence type="ECO:0000256" key="1">
    <source>
        <dbReference type="SAM" id="Phobius"/>
    </source>
</evidence>
<dbReference type="Proteomes" id="UP000199598">
    <property type="component" value="Unassembled WGS sequence"/>
</dbReference>